<proteinExistence type="predicted"/>
<dbReference type="Pfam" id="PF13609">
    <property type="entry name" value="Porin_4"/>
    <property type="match status" value="1"/>
</dbReference>
<keyword evidence="1" id="KW-0732">Signal</keyword>
<dbReference type="AlphaFoldDB" id="A0A2T7UQE4"/>
<sequence length="308" mass="31256">MKKLLLATTALALSAGLAHAQGVTINGNGRMGLVYTRTAAGVSTTVMENRLRLQFNVAIEADHGLTFGAFVRTQSGMNNGLAYAGALASSRVWVESNGLRLTFGNQDGAIQTRLVGAQTVGYTGGTFVGSSAGMFAIPQGQTSNGLPGPAGPNQRVAVQYQANGYYVHVSHDRAWLGANAGTEIAVGGTFGQFSVMAGYANASGAGYAAGTSISTIAGAYNGGSWGVSAIVARVENTGTNWIIGGNVALGGGTLNGYVGRYVDGVVATNDNTYGLGYSYGLGGGARVAAGIERTNDATRAEVGVAFNF</sequence>
<reference evidence="3 4" key="1">
    <citation type="journal article" date="2011" name="Syst. Appl. Microbiol.">
        <title>Defluviimonas denitrificans gen. nov., sp. nov., and Pararhodobacter aggregans gen. nov., sp. nov., non-phototrophic Rhodobacteraceae from the biofilter of a marine aquaculture.</title>
        <authorList>
            <person name="Foesel B.U."/>
            <person name="Drake H.L."/>
            <person name="Schramm A."/>
        </authorList>
    </citation>
    <scope>NUCLEOTIDE SEQUENCE [LARGE SCALE GENOMIC DNA]</scope>
    <source>
        <strain evidence="3 4">D1-19</strain>
    </source>
</reference>
<dbReference type="Proteomes" id="UP000244810">
    <property type="component" value="Unassembled WGS sequence"/>
</dbReference>
<name>A0A2T7UQE4_9RHOB</name>
<dbReference type="InterPro" id="IPR033900">
    <property type="entry name" value="Gram_neg_porin_domain"/>
</dbReference>
<organism evidence="3 4">
    <name type="scientific">Pararhodobacter aggregans</name>
    <dbReference type="NCBI Taxonomy" id="404875"/>
    <lineage>
        <taxon>Bacteria</taxon>
        <taxon>Pseudomonadati</taxon>
        <taxon>Pseudomonadota</taxon>
        <taxon>Alphaproteobacteria</taxon>
        <taxon>Rhodobacterales</taxon>
        <taxon>Paracoccaceae</taxon>
        <taxon>Pararhodobacter</taxon>
    </lineage>
</organism>
<accession>A0A2T7UQE4</accession>
<comment type="caution">
    <text evidence="3">The sequence shown here is derived from an EMBL/GenBank/DDBJ whole genome shotgun (WGS) entry which is preliminary data.</text>
</comment>
<evidence type="ECO:0000256" key="1">
    <source>
        <dbReference type="SAM" id="SignalP"/>
    </source>
</evidence>
<dbReference type="RefSeq" id="WP_107752410.1">
    <property type="nucleotide sequence ID" value="NZ_QBKF01000007.1"/>
</dbReference>
<dbReference type="SUPFAM" id="SSF56935">
    <property type="entry name" value="Porins"/>
    <property type="match status" value="1"/>
</dbReference>
<protein>
    <recommendedName>
        <fullName evidence="2">Porin domain-containing protein</fullName>
    </recommendedName>
</protein>
<feature type="signal peptide" evidence="1">
    <location>
        <begin position="1"/>
        <end position="20"/>
    </location>
</feature>
<evidence type="ECO:0000259" key="2">
    <source>
        <dbReference type="Pfam" id="PF13609"/>
    </source>
</evidence>
<dbReference type="GO" id="GO:0015288">
    <property type="term" value="F:porin activity"/>
    <property type="evidence" value="ECO:0007669"/>
    <property type="project" value="InterPro"/>
</dbReference>
<evidence type="ECO:0000313" key="3">
    <source>
        <dbReference type="EMBL" id="PVE46838.1"/>
    </source>
</evidence>
<feature type="domain" description="Porin" evidence="2">
    <location>
        <begin position="7"/>
        <end position="296"/>
    </location>
</feature>
<keyword evidence="4" id="KW-1185">Reference proteome</keyword>
<evidence type="ECO:0000313" key="4">
    <source>
        <dbReference type="Proteomes" id="UP000244810"/>
    </source>
</evidence>
<dbReference type="EMBL" id="QDDR01000007">
    <property type="protein sequence ID" value="PVE46838.1"/>
    <property type="molecule type" value="Genomic_DNA"/>
</dbReference>
<dbReference type="Gene3D" id="2.40.160.10">
    <property type="entry name" value="Porin"/>
    <property type="match status" value="1"/>
</dbReference>
<dbReference type="OrthoDB" id="7326315at2"/>
<dbReference type="InterPro" id="IPR023614">
    <property type="entry name" value="Porin_dom_sf"/>
</dbReference>
<feature type="chain" id="PRO_5015588092" description="Porin domain-containing protein" evidence="1">
    <location>
        <begin position="21"/>
        <end position="308"/>
    </location>
</feature>
<gene>
    <name evidence="3" type="ORF">DDE23_14230</name>
</gene>
<dbReference type="GO" id="GO:0016020">
    <property type="term" value="C:membrane"/>
    <property type="evidence" value="ECO:0007669"/>
    <property type="project" value="InterPro"/>
</dbReference>